<gene>
    <name evidence="4" type="ORF">FOE67_25860</name>
</gene>
<organism evidence="4 5">
    <name type="scientific">Streptomyces calidiresistens</name>
    <dbReference type="NCBI Taxonomy" id="1485586"/>
    <lineage>
        <taxon>Bacteria</taxon>
        <taxon>Bacillati</taxon>
        <taxon>Actinomycetota</taxon>
        <taxon>Actinomycetes</taxon>
        <taxon>Kitasatosporales</taxon>
        <taxon>Streptomycetaceae</taxon>
        <taxon>Streptomyces</taxon>
    </lineage>
</organism>
<dbReference type="InterPro" id="IPR036629">
    <property type="entry name" value="YjbJ_sf"/>
</dbReference>
<dbReference type="RefSeq" id="WP_182667341.1">
    <property type="nucleotide sequence ID" value="NZ_VKHS01001205.1"/>
</dbReference>
<evidence type="ECO:0000256" key="1">
    <source>
        <dbReference type="ARBA" id="ARBA00009129"/>
    </source>
</evidence>
<dbReference type="Proteomes" id="UP000530234">
    <property type="component" value="Unassembled WGS sequence"/>
</dbReference>
<dbReference type="Pfam" id="PF05532">
    <property type="entry name" value="CsbD"/>
    <property type="match status" value="1"/>
</dbReference>
<keyword evidence="5" id="KW-1185">Reference proteome</keyword>
<proteinExistence type="inferred from homology"/>
<dbReference type="InterPro" id="IPR008462">
    <property type="entry name" value="CsbD"/>
</dbReference>
<protein>
    <submittedName>
        <fullName evidence="4">CsbD family protein</fullName>
    </submittedName>
</protein>
<reference evidence="5" key="1">
    <citation type="submission" date="2019-10" db="EMBL/GenBank/DDBJ databases">
        <title>Streptomyces sp. nov., a novel actinobacterium isolated from alkaline environment.</title>
        <authorList>
            <person name="Golinska P."/>
        </authorList>
    </citation>
    <scope>NUCLEOTIDE SEQUENCE [LARGE SCALE GENOMIC DNA]</scope>
    <source>
        <strain evidence="5">DSM 42108</strain>
    </source>
</reference>
<dbReference type="AlphaFoldDB" id="A0A7W3XZG6"/>
<comment type="caution">
    <text evidence="4">The sequence shown here is derived from an EMBL/GenBank/DDBJ whole genome shotgun (WGS) entry which is preliminary data.</text>
</comment>
<sequence length="69" mass="7474">MTDRGDKGTTDKLKGKAKEMVGKATGDRRKEQEGKTDQAKGKTKETFDDVKGRAKGVGDSLGDDSSRDR</sequence>
<comment type="similarity">
    <text evidence="1">Belongs to the UPF0337 (CsbD) family.</text>
</comment>
<evidence type="ECO:0000313" key="4">
    <source>
        <dbReference type="EMBL" id="MBB0232821.1"/>
    </source>
</evidence>
<dbReference type="SUPFAM" id="SSF69047">
    <property type="entry name" value="Hypothetical protein YjbJ"/>
    <property type="match status" value="1"/>
</dbReference>
<feature type="domain" description="CsbD-like" evidence="3">
    <location>
        <begin position="7"/>
        <end position="55"/>
    </location>
</feature>
<accession>A0A7W3XZG6</accession>
<feature type="region of interest" description="Disordered" evidence="2">
    <location>
        <begin position="1"/>
        <end position="69"/>
    </location>
</feature>
<dbReference type="Gene3D" id="1.10.1470.10">
    <property type="entry name" value="YjbJ"/>
    <property type="match status" value="1"/>
</dbReference>
<evidence type="ECO:0000256" key="2">
    <source>
        <dbReference type="SAM" id="MobiDB-lite"/>
    </source>
</evidence>
<feature type="compositionally biased region" description="Basic and acidic residues" evidence="2">
    <location>
        <begin position="1"/>
        <end position="52"/>
    </location>
</feature>
<dbReference type="EMBL" id="VKHS01001205">
    <property type="protein sequence ID" value="MBB0232821.1"/>
    <property type="molecule type" value="Genomic_DNA"/>
</dbReference>
<evidence type="ECO:0000313" key="5">
    <source>
        <dbReference type="Proteomes" id="UP000530234"/>
    </source>
</evidence>
<name>A0A7W3XZG6_9ACTN</name>
<evidence type="ECO:0000259" key="3">
    <source>
        <dbReference type="Pfam" id="PF05532"/>
    </source>
</evidence>